<feature type="domain" description="Sin" evidence="1">
    <location>
        <begin position="1"/>
        <end position="30"/>
    </location>
</feature>
<name>A0A4Y9ACN5_9BACI</name>
<dbReference type="Proteomes" id="UP000298484">
    <property type="component" value="Unassembled WGS sequence"/>
</dbReference>
<dbReference type="RefSeq" id="WP_135109371.1">
    <property type="nucleotide sequence ID" value="NZ_SRHY01000005.1"/>
</dbReference>
<proteinExistence type="predicted"/>
<comment type="caution">
    <text evidence="2">The sequence shown here is derived from an EMBL/GenBank/DDBJ whole genome shotgun (WGS) entry which is preliminary data.</text>
</comment>
<dbReference type="PROSITE" id="PS51500">
    <property type="entry name" value="SIN"/>
    <property type="match status" value="1"/>
</dbReference>
<dbReference type="GO" id="GO:0046983">
    <property type="term" value="F:protein dimerization activity"/>
    <property type="evidence" value="ECO:0007669"/>
    <property type="project" value="InterPro"/>
</dbReference>
<keyword evidence="3" id="KW-1185">Reference proteome</keyword>
<protein>
    <recommendedName>
        <fullName evidence="1">Sin domain-containing protein</fullName>
    </recommendedName>
</protein>
<organism evidence="2 3">
    <name type="scientific">Lentibacillus salicampi</name>
    <dbReference type="NCBI Taxonomy" id="175306"/>
    <lineage>
        <taxon>Bacteria</taxon>
        <taxon>Bacillati</taxon>
        <taxon>Bacillota</taxon>
        <taxon>Bacilli</taxon>
        <taxon>Bacillales</taxon>
        <taxon>Bacillaceae</taxon>
        <taxon>Lentibacillus</taxon>
    </lineage>
</organism>
<evidence type="ECO:0000259" key="1">
    <source>
        <dbReference type="PROSITE" id="PS51500"/>
    </source>
</evidence>
<dbReference type="InterPro" id="IPR010981">
    <property type="entry name" value="SinR/SinI_dimer_dom"/>
</dbReference>
<reference evidence="2 3" key="1">
    <citation type="submission" date="2019-03" db="EMBL/GenBank/DDBJ databases">
        <title>Genome sequence of Lentibacillus salicampi ATCC BAA-719.</title>
        <authorList>
            <person name="Maclea K.S."/>
            <person name="Simoes Junior M."/>
        </authorList>
    </citation>
    <scope>NUCLEOTIDE SEQUENCE [LARGE SCALE GENOMIC DNA]</scope>
    <source>
        <strain evidence="2 3">ATCC BAA-719</strain>
    </source>
</reference>
<evidence type="ECO:0000313" key="2">
    <source>
        <dbReference type="EMBL" id="TFJ93639.1"/>
    </source>
</evidence>
<dbReference type="AlphaFoldDB" id="A0A4Y9ACN5"/>
<gene>
    <name evidence="2" type="ORF">E4U82_06695</name>
</gene>
<dbReference type="EMBL" id="SRHY01000005">
    <property type="protein sequence ID" value="TFJ93639.1"/>
    <property type="molecule type" value="Genomic_DNA"/>
</dbReference>
<accession>A0A4Y9ACN5</accession>
<evidence type="ECO:0000313" key="3">
    <source>
        <dbReference type="Proteomes" id="UP000298484"/>
    </source>
</evidence>
<sequence length="91" mass="10574">MDQEWVELIEYAKLLRMSKDEVKKILRGGSQMIVRNIPATQRIIIEADYYETATIAAIIDNYVRANPDDEQMREVSRKIHNPEIIKGEGKL</sequence>
<dbReference type="GO" id="GO:0006355">
    <property type="term" value="P:regulation of DNA-templated transcription"/>
    <property type="evidence" value="ECO:0007669"/>
    <property type="project" value="InterPro"/>
</dbReference>